<sequence length="157" mass="17267">MGTGSALFDSSVYQWVVVLESPGSGNSSDAQVNATSLTLYKESYKNASSEDELSTVGKGTADRSDSGFLASWSHWQGCNPNRKERCLELETMASEISLSFSILRRSTLGPNVQLQEVARKTLWALENDNKEMLLLFKGLFFGGVDEMVLCHLRGFSV</sequence>
<reference evidence="1" key="1">
    <citation type="submission" date="2022-03" db="EMBL/GenBank/DDBJ databases">
        <authorList>
            <person name="Alioto T."/>
            <person name="Alioto T."/>
            <person name="Gomez Garrido J."/>
        </authorList>
    </citation>
    <scope>NUCLEOTIDE SEQUENCE</scope>
</reference>
<name>A0AAD1VXJ4_PELCU</name>
<dbReference type="EMBL" id="OW240914">
    <property type="protein sequence ID" value="CAH2277213.1"/>
    <property type="molecule type" value="Genomic_DNA"/>
</dbReference>
<protein>
    <submittedName>
        <fullName evidence="1">SH3 domain and tetratricopeptide repeat-containing 2 isoform X2</fullName>
    </submittedName>
</protein>
<evidence type="ECO:0000313" key="1">
    <source>
        <dbReference type="EMBL" id="CAH2277213.1"/>
    </source>
</evidence>
<organism evidence="1 2">
    <name type="scientific">Pelobates cultripes</name>
    <name type="common">Western spadefoot toad</name>
    <dbReference type="NCBI Taxonomy" id="61616"/>
    <lineage>
        <taxon>Eukaryota</taxon>
        <taxon>Metazoa</taxon>
        <taxon>Chordata</taxon>
        <taxon>Craniata</taxon>
        <taxon>Vertebrata</taxon>
        <taxon>Euteleostomi</taxon>
        <taxon>Amphibia</taxon>
        <taxon>Batrachia</taxon>
        <taxon>Anura</taxon>
        <taxon>Pelobatoidea</taxon>
        <taxon>Pelobatidae</taxon>
        <taxon>Pelobates</taxon>
    </lineage>
</organism>
<keyword evidence="2" id="KW-1185">Reference proteome</keyword>
<dbReference type="PANTHER" id="PTHR22647">
    <property type="entry name" value="SH3 DOMAIN AND TETRATRICOPEPTIDE REPEATS CONTAINING PROTEIN"/>
    <property type="match status" value="1"/>
</dbReference>
<dbReference type="GO" id="GO:0033157">
    <property type="term" value="P:regulation of intracellular protein transport"/>
    <property type="evidence" value="ECO:0007669"/>
    <property type="project" value="TreeGrafter"/>
</dbReference>
<dbReference type="Proteomes" id="UP001295444">
    <property type="component" value="Chromosome 03"/>
</dbReference>
<dbReference type="PANTHER" id="PTHR22647:SF2">
    <property type="entry name" value="SH3 DOMAIN AND TETRATRICOPEPTIDE REPEAT-CONTAINING PROTEIN 2"/>
    <property type="match status" value="1"/>
</dbReference>
<proteinExistence type="predicted"/>
<dbReference type="AlphaFoldDB" id="A0AAD1VXJ4"/>
<gene>
    <name evidence="1" type="ORF">PECUL_23A001418</name>
</gene>
<dbReference type="InterPro" id="IPR042772">
    <property type="entry name" value="SH3TC1/SH3TC2"/>
</dbReference>
<dbReference type="GO" id="GO:1901184">
    <property type="term" value="P:regulation of ERBB signaling pathway"/>
    <property type="evidence" value="ECO:0007669"/>
    <property type="project" value="TreeGrafter"/>
</dbReference>
<evidence type="ECO:0000313" key="2">
    <source>
        <dbReference type="Proteomes" id="UP001295444"/>
    </source>
</evidence>
<accession>A0AAD1VXJ4</accession>